<dbReference type="OrthoDB" id="1680565at2"/>
<dbReference type="AlphaFoldDB" id="A0A5C4T5C7"/>
<evidence type="ECO:0000313" key="2">
    <source>
        <dbReference type="Proteomes" id="UP000307943"/>
    </source>
</evidence>
<sequence length="270" mass="31289">MNIVTIEHEKVLLGANFTSHNTLKEFCMGLSEESNDSPPSGNLLAIYNYSDSVFFAGSFDGKQTRLSGHSVVSAVFPDGVYLKLDSNSVALSADFLIQTTYREDHHNLFVIEEYDFVNRLIWVYYPLRTDGVDLTKLTRLPAEQATQLKAGYVEKFTTGYNSNETPYLWERLIQYNPMKFEAIYQYVREDEDVCFFWDAHSSLGLLYSLGREHIFKLLFKEVMYHYKQKNIPEDVYLFNESLSWTIALTHEPQNEHDWKCFSIGLSSSRV</sequence>
<protein>
    <submittedName>
        <fullName evidence="1">Uncharacterized protein</fullName>
    </submittedName>
</protein>
<dbReference type="EMBL" id="VDCQ01000034">
    <property type="protein sequence ID" value="TNJ64026.1"/>
    <property type="molecule type" value="Genomic_DNA"/>
</dbReference>
<reference evidence="1 2" key="1">
    <citation type="submission" date="2019-05" db="EMBL/GenBank/DDBJ databases">
        <title>We sequenced the genome of Paenibacillus hemerocallicola KCTC 33185 for further insight into its adaptation and study the phylogeny of Paenibacillus.</title>
        <authorList>
            <person name="Narsing Rao M.P."/>
        </authorList>
    </citation>
    <scope>NUCLEOTIDE SEQUENCE [LARGE SCALE GENOMIC DNA]</scope>
    <source>
        <strain evidence="1 2">KCTC 33185</strain>
    </source>
</reference>
<name>A0A5C4T5C7_9BACL</name>
<proteinExistence type="predicted"/>
<organism evidence="1 2">
    <name type="scientific">Paenibacillus hemerocallicola</name>
    <dbReference type="NCBI Taxonomy" id="1172614"/>
    <lineage>
        <taxon>Bacteria</taxon>
        <taxon>Bacillati</taxon>
        <taxon>Bacillota</taxon>
        <taxon>Bacilli</taxon>
        <taxon>Bacillales</taxon>
        <taxon>Paenibacillaceae</taxon>
        <taxon>Paenibacillus</taxon>
    </lineage>
</organism>
<keyword evidence="2" id="KW-1185">Reference proteome</keyword>
<gene>
    <name evidence="1" type="ORF">FE784_22215</name>
</gene>
<evidence type="ECO:0000313" key="1">
    <source>
        <dbReference type="EMBL" id="TNJ64026.1"/>
    </source>
</evidence>
<dbReference type="Proteomes" id="UP000307943">
    <property type="component" value="Unassembled WGS sequence"/>
</dbReference>
<accession>A0A5C4T5C7</accession>
<comment type="caution">
    <text evidence="1">The sequence shown here is derived from an EMBL/GenBank/DDBJ whole genome shotgun (WGS) entry which is preliminary data.</text>
</comment>
<dbReference type="RefSeq" id="WP_139604430.1">
    <property type="nucleotide sequence ID" value="NZ_VDCQ01000034.1"/>
</dbReference>